<dbReference type="NCBIfam" id="NF006941">
    <property type="entry name" value="PRK09423.1"/>
    <property type="match status" value="1"/>
</dbReference>
<dbReference type="CDD" id="cd08170">
    <property type="entry name" value="GlyDH"/>
    <property type="match status" value="1"/>
</dbReference>
<dbReference type="STRING" id="546269.HMPREF0389_00676"/>
<dbReference type="PATRIC" id="fig|546269.5.peg.1157"/>
<keyword evidence="8" id="KW-0862">Zinc</keyword>
<keyword evidence="1 8" id="KW-0479">Metal-binding</keyword>
<accession>D6GPQ3</accession>
<feature type="domain" description="Alcohol dehydrogenase iron-type/glycerol dehydrogenase GldA" evidence="11">
    <location>
        <begin position="8"/>
        <end position="155"/>
    </location>
</feature>
<feature type="binding site" evidence="10">
    <location>
        <position position="126"/>
    </location>
    <ligand>
        <name>NAD(+)</name>
        <dbReference type="ChEBI" id="CHEBI:57540"/>
    </ligand>
</feature>
<evidence type="ECO:0000256" key="5">
    <source>
        <dbReference type="ARBA" id="ARBA00039147"/>
    </source>
</evidence>
<dbReference type="RefSeq" id="WP_014262679.1">
    <property type="nucleotide sequence ID" value="NC_016630.1"/>
</dbReference>
<feature type="binding site" evidence="8">
    <location>
        <position position="272"/>
    </location>
    <ligand>
        <name>glycerol</name>
        <dbReference type="ChEBI" id="CHEBI:17754"/>
    </ligand>
</feature>
<evidence type="ECO:0000256" key="8">
    <source>
        <dbReference type="PIRSR" id="PIRSR000112-1"/>
    </source>
</evidence>
<gene>
    <name evidence="12" type="ordered locus">HMPREF0389_00676</name>
</gene>
<feature type="binding site" evidence="9">
    <location>
        <position position="122"/>
    </location>
    <ligand>
        <name>glycerol</name>
        <dbReference type="ChEBI" id="CHEBI:17754"/>
    </ligand>
</feature>
<dbReference type="PANTHER" id="PTHR43616:SF5">
    <property type="entry name" value="GLYCEROL DEHYDROGENASE 1"/>
    <property type="match status" value="1"/>
</dbReference>
<dbReference type="Gene3D" id="1.20.1090.10">
    <property type="entry name" value="Dehydroquinate synthase-like - alpha domain"/>
    <property type="match status" value="1"/>
</dbReference>
<evidence type="ECO:0000256" key="7">
    <source>
        <dbReference type="ARBA" id="ARBA00049006"/>
    </source>
</evidence>
<dbReference type="InterPro" id="IPR001670">
    <property type="entry name" value="ADH_Fe/GldA"/>
</dbReference>
<dbReference type="EMBL" id="CP002390">
    <property type="protein sequence ID" value="EFE28756.1"/>
    <property type="molecule type" value="Genomic_DNA"/>
</dbReference>
<evidence type="ECO:0000256" key="2">
    <source>
        <dbReference type="ARBA" id="ARBA00023002"/>
    </source>
</evidence>
<dbReference type="GO" id="GO:0046872">
    <property type="term" value="F:metal ion binding"/>
    <property type="evidence" value="ECO:0007669"/>
    <property type="project" value="UniProtKB-KW"/>
</dbReference>
<dbReference type="PIRSF" id="PIRSF000112">
    <property type="entry name" value="Glycerol_dehydrogenase"/>
    <property type="match status" value="1"/>
</dbReference>
<feature type="binding site" evidence="10">
    <location>
        <position position="132"/>
    </location>
    <ligand>
        <name>NAD(+)</name>
        <dbReference type="ChEBI" id="CHEBI:57540"/>
    </ligand>
</feature>
<keyword evidence="13" id="KW-1185">Reference proteome</keyword>
<dbReference type="Gene3D" id="3.40.50.1970">
    <property type="match status" value="1"/>
</dbReference>
<dbReference type="Proteomes" id="UP000007468">
    <property type="component" value="Chromosome"/>
</dbReference>
<evidence type="ECO:0000256" key="3">
    <source>
        <dbReference type="ARBA" id="ARBA00023027"/>
    </source>
</evidence>
<evidence type="ECO:0000256" key="9">
    <source>
        <dbReference type="PIRSR" id="PIRSR000112-2"/>
    </source>
</evidence>
<evidence type="ECO:0000259" key="11">
    <source>
        <dbReference type="Pfam" id="PF00465"/>
    </source>
</evidence>
<comment type="pathway">
    <text evidence="4">Polyol metabolism; glycerol fermentation; glycerone phosphate from glycerol (oxidative route): step 1/2.</text>
</comment>
<proteinExistence type="predicted"/>
<dbReference type="Pfam" id="PF00465">
    <property type="entry name" value="Fe-ADH"/>
    <property type="match status" value="1"/>
</dbReference>
<dbReference type="SUPFAM" id="SSF56796">
    <property type="entry name" value="Dehydroquinate synthase-like"/>
    <property type="match status" value="1"/>
</dbReference>
<comment type="cofactor">
    <cofactor evidence="8">
        <name>Zn(2+)</name>
        <dbReference type="ChEBI" id="CHEBI:29105"/>
    </cofactor>
    <text evidence="8">Binds 1 zinc ion per subunit.</text>
</comment>
<feature type="binding site" evidence="10">
    <location>
        <begin position="95"/>
        <end position="99"/>
    </location>
    <ligand>
        <name>NAD(+)</name>
        <dbReference type="ChEBI" id="CHEBI:57540"/>
    </ligand>
</feature>
<dbReference type="KEGG" id="faa:HMPREF0389_00676"/>
<evidence type="ECO:0000256" key="10">
    <source>
        <dbReference type="PIRSR" id="PIRSR000112-3"/>
    </source>
</evidence>
<evidence type="ECO:0000256" key="1">
    <source>
        <dbReference type="ARBA" id="ARBA00022723"/>
    </source>
</evidence>
<comment type="catalytic activity">
    <reaction evidence="7">
        <text>glycerol + NAD(+) = dihydroxyacetone + NADH + H(+)</text>
        <dbReference type="Rhea" id="RHEA:13769"/>
        <dbReference type="ChEBI" id="CHEBI:15378"/>
        <dbReference type="ChEBI" id="CHEBI:16016"/>
        <dbReference type="ChEBI" id="CHEBI:17754"/>
        <dbReference type="ChEBI" id="CHEBI:57540"/>
        <dbReference type="ChEBI" id="CHEBI:57945"/>
        <dbReference type="EC" id="1.1.1.6"/>
    </reaction>
</comment>
<feature type="binding site" evidence="10">
    <location>
        <position position="128"/>
    </location>
    <ligand>
        <name>NAD(+)</name>
        <dbReference type="ChEBI" id="CHEBI:57540"/>
    </ligand>
</feature>
<reference evidence="13" key="1">
    <citation type="submission" date="2010-12" db="EMBL/GenBank/DDBJ databases">
        <title>The genome sequence of Filifactor alocis strain ATCC 35896.</title>
        <authorList>
            <consortium name="The Broad Institute Genome Sequencing Platform"/>
            <person name="Ward D."/>
            <person name="Earl A."/>
            <person name="Feldgarden M."/>
            <person name="Young S.K."/>
            <person name="Gargeya S."/>
            <person name="Zeng Q."/>
            <person name="Alvarado L."/>
            <person name="Berlin A."/>
            <person name="Bochicchio J."/>
            <person name="Chapman S.B."/>
            <person name="Chen Z."/>
            <person name="Freedman E."/>
            <person name="Gellesch M."/>
            <person name="Goldberg J."/>
            <person name="Griggs A."/>
            <person name="Gujja S."/>
            <person name="Heilman E."/>
            <person name="Heiman D."/>
            <person name="Howarth C."/>
            <person name="Mehta T."/>
            <person name="Neiman D."/>
            <person name="Pearson M."/>
            <person name="Roberts A."/>
            <person name="Saif S."/>
            <person name="Shea T."/>
            <person name="Shenoy N."/>
            <person name="Sisk P."/>
            <person name="Stolte C."/>
            <person name="Sykes S."/>
            <person name="White J."/>
            <person name="Yandava C."/>
            <person name="Izard J."/>
            <person name="Blanton J.M."/>
            <person name="Baranova O.V."/>
            <person name="Tanner A.C."/>
            <person name="Dewhirst F.E."/>
            <person name="Haas B."/>
            <person name="Nusbaum C."/>
            <person name="Birren B."/>
        </authorList>
    </citation>
    <scope>NUCLEOTIDE SEQUENCE [LARGE SCALE GENOMIC DNA]</scope>
    <source>
        <strain evidence="13">ATCC 35896 / D40 B5</strain>
    </source>
</reference>
<evidence type="ECO:0000313" key="13">
    <source>
        <dbReference type="Proteomes" id="UP000007468"/>
    </source>
</evidence>
<dbReference type="AlphaFoldDB" id="D6GPQ3"/>
<evidence type="ECO:0000313" key="12">
    <source>
        <dbReference type="EMBL" id="EFE28756.1"/>
    </source>
</evidence>
<feature type="binding site" evidence="8">
    <location>
        <position position="172"/>
    </location>
    <ligand>
        <name>glycerol</name>
        <dbReference type="ChEBI" id="CHEBI:17754"/>
    </ligand>
</feature>
<name>D6GPQ3_FILAD</name>
<dbReference type="PANTHER" id="PTHR43616">
    <property type="entry name" value="GLYCEROL DEHYDROGENASE"/>
    <property type="match status" value="1"/>
</dbReference>
<keyword evidence="2 12" id="KW-0560">Oxidoreductase</keyword>
<evidence type="ECO:0000256" key="4">
    <source>
        <dbReference type="ARBA" id="ARBA00037918"/>
    </source>
</evidence>
<dbReference type="GO" id="GO:0008888">
    <property type="term" value="F:glycerol dehydrogenase (NAD+) activity"/>
    <property type="evidence" value="ECO:0007669"/>
    <property type="project" value="UniProtKB-EC"/>
</dbReference>
<dbReference type="InterPro" id="IPR016205">
    <property type="entry name" value="Glycerol_DH"/>
</dbReference>
<keyword evidence="3 10" id="KW-0520">NAD</keyword>
<feature type="binding site" evidence="10">
    <location>
        <begin position="117"/>
        <end position="120"/>
    </location>
    <ligand>
        <name>NAD(+)</name>
        <dbReference type="ChEBI" id="CHEBI:57540"/>
    </ligand>
</feature>
<dbReference type="eggNOG" id="COG0371">
    <property type="taxonomic scope" value="Bacteria"/>
</dbReference>
<protein>
    <recommendedName>
        <fullName evidence="6">Glycerol dehydrogenase</fullName>
        <ecNumber evidence="5">1.1.1.6</ecNumber>
    </recommendedName>
</protein>
<dbReference type="GO" id="GO:0005829">
    <property type="term" value="C:cytosol"/>
    <property type="evidence" value="ECO:0007669"/>
    <property type="project" value="TreeGrafter"/>
</dbReference>
<feature type="binding site" evidence="8">
    <location>
        <position position="255"/>
    </location>
    <ligand>
        <name>glycerol</name>
        <dbReference type="ChEBI" id="CHEBI:17754"/>
    </ligand>
</feature>
<dbReference type="OrthoDB" id="5198708at2"/>
<sequence>MAKILFSPSKYVQGAGELAHLASHIESLGKTALIIITESGFKRVGEKIESSFKESNCSMEVCHFNGECSEVEVNRIIDKYVTNGSCDIIVGIGGGKIADTAKAVAYYTKKPVVVCPTIASTDAPCSALSVLYTEEGVFDKYLFLPQNPNMVMMDTEIISKSPVRLTVAGIGDALATYFEARACKISGATSCAGGKTTQAAMALASLCLDTLLKEGLKAKIALEAGACTDAVENIIEANTLLSGIEFESAGLAGAHAIHNGLTVLEECHHMYHGEKVAFGTVTQLVLENAEKEEIEKIYKFCIEIGLPVTLAQLGATDVTKEQLLEVAKAACVEGETIHNMPFEVTSEKVYNALLTADALGKYYLQKFAQ</sequence>
<organism evidence="12 13">
    <name type="scientific">Filifactor alocis (strain ATCC 35896 / CCUG 47790 / D40 B5)</name>
    <name type="common">Fusobacterium alocis</name>
    <dbReference type="NCBI Taxonomy" id="546269"/>
    <lineage>
        <taxon>Bacteria</taxon>
        <taxon>Bacillati</taxon>
        <taxon>Bacillota</taxon>
        <taxon>Clostridia</taxon>
        <taxon>Peptostreptococcales</taxon>
        <taxon>Filifactoraceae</taxon>
        <taxon>Filifactor</taxon>
    </lineage>
</organism>
<dbReference type="EC" id="1.1.1.6" evidence="5"/>
<evidence type="ECO:0000256" key="6">
    <source>
        <dbReference type="ARBA" id="ARBA00040132"/>
    </source>
</evidence>